<dbReference type="PRINTS" id="PR00377">
    <property type="entry name" value="IMPHPHTASES"/>
</dbReference>
<feature type="binding site" evidence="1">
    <location>
        <position position="84"/>
    </location>
    <ligand>
        <name>Mg(2+)</name>
        <dbReference type="ChEBI" id="CHEBI:18420"/>
        <label>1</label>
        <note>catalytic</note>
    </ligand>
</feature>
<protein>
    <submittedName>
        <fullName evidence="2">Inositol monophosphatase</fullName>
    </submittedName>
</protein>
<dbReference type="AlphaFoldDB" id="G7VHK7"/>
<dbReference type="SUPFAM" id="SSF56655">
    <property type="entry name" value="Carbohydrate phosphatase"/>
    <property type="match status" value="1"/>
</dbReference>
<dbReference type="KEGG" id="pyr:P186_1896"/>
<dbReference type="GO" id="GO:0007165">
    <property type="term" value="P:signal transduction"/>
    <property type="evidence" value="ECO:0007669"/>
    <property type="project" value="TreeGrafter"/>
</dbReference>
<dbReference type="CDD" id="cd01637">
    <property type="entry name" value="IMPase_like"/>
    <property type="match status" value="1"/>
</dbReference>
<dbReference type="HOGENOM" id="CLU_044118_5_0_2"/>
<sequence>MIDVLARAVREGGRVAREMFLRNEGLEAILDRGVDVTRRADLAVQEAVLEVLRSELPSASVLTEESGWVRWGSGGPVVVVDPLDGSGNYVLGIPHFAVMAAAGGPGSVEVGDMTHAAVYLPMLDLLFAADPARGVEVNGSRWRRVGREDVVFVELGRSFTLEAVDAPRRLGYKVRSSGCAGCSILAVALGRAVGFIDVRGRLGPWDVAAPLVFGRSNPSFSYWLAGGALGERGRVKIIAGLDGFVERVRQLIPL</sequence>
<feature type="binding site" evidence="1">
    <location>
        <position position="64"/>
    </location>
    <ligand>
        <name>Mg(2+)</name>
        <dbReference type="ChEBI" id="CHEBI:18420"/>
        <label>1</label>
        <note>catalytic</note>
    </ligand>
</feature>
<feature type="binding site" evidence="1">
    <location>
        <position position="206"/>
    </location>
    <ligand>
        <name>Mg(2+)</name>
        <dbReference type="ChEBI" id="CHEBI:18420"/>
        <label>1</label>
        <note>catalytic</note>
    </ligand>
</feature>
<dbReference type="GO" id="GO:0006020">
    <property type="term" value="P:inositol metabolic process"/>
    <property type="evidence" value="ECO:0007669"/>
    <property type="project" value="TreeGrafter"/>
</dbReference>
<dbReference type="EMBL" id="CP003098">
    <property type="protein sequence ID" value="AET33298.1"/>
    <property type="molecule type" value="Genomic_DNA"/>
</dbReference>
<dbReference type="Gene3D" id="3.40.190.80">
    <property type="match status" value="1"/>
</dbReference>
<dbReference type="Pfam" id="PF00459">
    <property type="entry name" value="Inositol_P"/>
    <property type="match status" value="1"/>
</dbReference>
<dbReference type="STRING" id="1104324.P186_1896"/>
<dbReference type="OrthoDB" id="58111at2157"/>
<feature type="binding site" evidence="1">
    <location>
        <position position="83"/>
    </location>
    <ligand>
        <name>Mg(2+)</name>
        <dbReference type="ChEBI" id="CHEBI:18420"/>
        <label>1</label>
        <note>catalytic</note>
    </ligand>
</feature>
<dbReference type="Gene3D" id="3.30.540.10">
    <property type="entry name" value="Fructose-1,6-Bisphosphatase, subunit A, domain 1"/>
    <property type="match status" value="1"/>
</dbReference>
<gene>
    <name evidence="2" type="ORF">P186_1896</name>
</gene>
<organism evidence="2 3">
    <name type="scientific">Pyrobaculum ferrireducens</name>
    <dbReference type="NCBI Taxonomy" id="1104324"/>
    <lineage>
        <taxon>Archaea</taxon>
        <taxon>Thermoproteota</taxon>
        <taxon>Thermoprotei</taxon>
        <taxon>Thermoproteales</taxon>
        <taxon>Thermoproteaceae</taxon>
        <taxon>Pyrobaculum</taxon>
    </lineage>
</organism>
<dbReference type="PANTHER" id="PTHR20854">
    <property type="entry name" value="INOSITOL MONOPHOSPHATASE"/>
    <property type="match status" value="1"/>
</dbReference>
<name>G7VHK7_9CREN</name>
<accession>G7VHK7</accession>
<comment type="cofactor">
    <cofactor evidence="1">
        <name>Mg(2+)</name>
        <dbReference type="ChEBI" id="CHEBI:18420"/>
    </cofactor>
</comment>
<evidence type="ECO:0000313" key="3">
    <source>
        <dbReference type="Proteomes" id="UP000005867"/>
    </source>
</evidence>
<keyword evidence="1" id="KW-0460">Magnesium</keyword>
<dbReference type="PANTHER" id="PTHR20854:SF4">
    <property type="entry name" value="INOSITOL-1-MONOPHOSPHATASE-RELATED"/>
    <property type="match status" value="1"/>
</dbReference>
<dbReference type="GO" id="GO:0008934">
    <property type="term" value="F:inositol monophosphate 1-phosphatase activity"/>
    <property type="evidence" value="ECO:0007669"/>
    <property type="project" value="TreeGrafter"/>
</dbReference>
<dbReference type="InterPro" id="IPR000760">
    <property type="entry name" value="Inositol_monophosphatase-like"/>
</dbReference>
<evidence type="ECO:0000256" key="1">
    <source>
        <dbReference type="PIRSR" id="PIRSR600760-2"/>
    </source>
</evidence>
<dbReference type="GeneID" id="11596389"/>
<reference evidence="2 3" key="1">
    <citation type="journal article" date="2012" name="J. Bacteriol.">
        <title>Complete genome sequence of strain 1860, a crenarchaeon of the genus pyrobaculum able to grow with various electron acceptors.</title>
        <authorList>
            <person name="Mardanov A.V."/>
            <person name="Gumerov V.M."/>
            <person name="Slobodkina G.B."/>
            <person name="Beletsky A.V."/>
            <person name="Bonch-Osmolovskaya E.A."/>
            <person name="Ravin N.V."/>
            <person name="Skryabin K.G."/>
        </authorList>
    </citation>
    <scope>NUCLEOTIDE SEQUENCE [LARGE SCALE GENOMIC DNA]</scope>
    <source>
        <strain evidence="2 3">1860</strain>
    </source>
</reference>
<dbReference type="RefSeq" id="WP_014289123.1">
    <property type="nucleotide sequence ID" value="NC_016645.1"/>
</dbReference>
<dbReference type="GO" id="GO:0046872">
    <property type="term" value="F:metal ion binding"/>
    <property type="evidence" value="ECO:0007669"/>
    <property type="project" value="UniProtKB-KW"/>
</dbReference>
<dbReference type="eggNOG" id="arCOG01349">
    <property type="taxonomic scope" value="Archaea"/>
</dbReference>
<dbReference type="BioCyc" id="PSP1104324:GJSN-1854-MONOMER"/>
<keyword evidence="1" id="KW-0479">Metal-binding</keyword>
<evidence type="ECO:0000313" key="2">
    <source>
        <dbReference type="EMBL" id="AET33298.1"/>
    </source>
</evidence>
<proteinExistence type="predicted"/>
<keyword evidence="3" id="KW-1185">Reference proteome</keyword>
<feature type="binding site" evidence="1">
    <location>
        <position position="81"/>
    </location>
    <ligand>
        <name>Mg(2+)</name>
        <dbReference type="ChEBI" id="CHEBI:18420"/>
        <label>1</label>
        <note>catalytic</note>
    </ligand>
</feature>
<dbReference type="Proteomes" id="UP000005867">
    <property type="component" value="Chromosome"/>
</dbReference>